<gene>
    <name evidence="2" type="ORF">PGLA1383_LOCUS55761</name>
</gene>
<dbReference type="Proteomes" id="UP000654075">
    <property type="component" value="Unassembled WGS sequence"/>
</dbReference>
<keyword evidence="1" id="KW-0479">Metal-binding</keyword>
<reference evidence="2" key="1">
    <citation type="submission" date="2021-02" db="EMBL/GenBank/DDBJ databases">
        <authorList>
            <person name="Dougan E. K."/>
            <person name="Rhodes N."/>
            <person name="Thang M."/>
            <person name="Chan C."/>
        </authorList>
    </citation>
    <scope>NUCLEOTIDE SEQUENCE</scope>
</reference>
<dbReference type="EMBL" id="CAJNNV010032788">
    <property type="protein sequence ID" value="CAE8641035.1"/>
    <property type="molecule type" value="Genomic_DNA"/>
</dbReference>
<feature type="non-terminal residue" evidence="2">
    <location>
        <position position="409"/>
    </location>
</feature>
<dbReference type="PROSITE" id="PS00202">
    <property type="entry name" value="RUBREDOXIN"/>
    <property type="match status" value="1"/>
</dbReference>
<accession>A0A813HTJ1</accession>
<keyword evidence="3" id="KW-1185">Reference proteome</keyword>
<organism evidence="2 3">
    <name type="scientific">Polarella glacialis</name>
    <name type="common">Dinoflagellate</name>
    <dbReference type="NCBI Taxonomy" id="89957"/>
    <lineage>
        <taxon>Eukaryota</taxon>
        <taxon>Sar</taxon>
        <taxon>Alveolata</taxon>
        <taxon>Dinophyceae</taxon>
        <taxon>Suessiales</taxon>
        <taxon>Suessiaceae</taxon>
        <taxon>Polarella</taxon>
    </lineage>
</organism>
<evidence type="ECO:0000313" key="3">
    <source>
        <dbReference type="Proteomes" id="UP000654075"/>
    </source>
</evidence>
<comment type="caution">
    <text evidence="2">The sequence shown here is derived from an EMBL/GenBank/DDBJ whole genome shotgun (WGS) entry which is preliminary data.</text>
</comment>
<protein>
    <submittedName>
        <fullName evidence="2">Uncharacterized protein</fullName>
    </submittedName>
</protein>
<evidence type="ECO:0000256" key="1">
    <source>
        <dbReference type="ARBA" id="ARBA00022723"/>
    </source>
</evidence>
<dbReference type="InterPro" id="IPR018527">
    <property type="entry name" value="Rubredoxin_Fe_BS"/>
</dbReference>
<proteinExistence type="predicted"/>
<dbReference type="AlphaFoldDB" id="A0A813HTJ1"/>
<name>A0A813HTJ1_POLGL</name>
<sequence length="409" mass="45958">DARLQSLLPLWHSLLSRSCWPNMVTGGPMREVRRPSLPGIHRFASSLSCVPRCTLSFRDAFTMNFDRLNCAYCGISCWIWSSHVEQDGPRIEAISAMHEQRMKDLQSAVSKLFSKIYDIVIELDEHLKIVGGRAEALAGYLLHGPNRQLEGSLFQDFMFDSDDKAEFESHLKRRQGRSTPNAGQLNSESLAIPVRLRMRDSLGNALRVELLHAEFLDLNLKVHYLIGLRDITDISDGLPLDDANLTPLLPPAPAIIGASRQNSKGGLRSRGTPAMPLNGSFMSSSSGTSAVSQLMRPDFRATRPLGVRASLAQVLIRWNLDRTNSWCCSWHLLVYVAMSNLRQMQRQACFDSHELVSEWQCPRCGMMDNSASEAEYSYNTQTCKWCLNLSLDELVTDEIDQVARELISI</sequence>
<evidence type="ECO:0000313" key="2">
    <source>
        <dbReference type="EMBL" id="CAE8641035.1"/>
    </source>
</evidence>
<dbReference type="GO" id="GO:0046872">
    <property type="term" value="F:metal ion binding"/>
    <property type="evidence" value="ECO:0007669"/>
    <property type="project" value="UniProtKB-KW"/>
</dbReference>